<proteinExistence type="predicted"/>
<protein>
    <submittedName>
        <fullName evidence="3">Hydrolase</fullName>
    </submittedName>
</protein>
<accession>A0ABM8GUN0</accession>
<dbReference type="RefSeq" id="WP_286344803.1">
    <property type="nucleotide sequence ID" value="NZ_AP027732.1"/>
</dbReference>
<dbReference type="InterPro" id="IPR000868">
    <property type="entry name" value="Isochorismatase-like_dom"/>
</dbReference>
<dbReference type="InterPro" id="IPR050272">
    <property type="entry name" value="Isochorismatase-like_hydrls"/>
</dbReference>
<reference evidence="4" key="1">
    <citation type="journal article" date="2019" name="Int. J. Syst. Evol. Microbiol.">
        <title>The Global Catalogue of Microorganisms (GCM) 10K type strain sequencing project: providing services to taxonomists for standard genome sequencing and annotation.</title>
        <authorList>
            <consortium name="The Broad Institute Genomics Platform"/>
            <consortium name="The Broad Institute Genome Sequencing Center for Infectious Disease"/>
            <person name="Wu L."/>
            <person name="Ma J."/>
        </authorList>
    </citation>
    <scope>NUCLEOTIDE SEQUENCE [LARGE SCALE GENOMIC DNA]</scope>
    <source>
        <strain evidence="4">NBRC 108728</strain>
    </source>
</reference>
<evidence type="ECO:0000259" key="2">
    <source>
        <dbReference type="Pfam" id="PF00857"/>
    </source>
</evidence>
<gene>
    <name evidence="3" type="ORF">GCM10025867_44190</name>
</gene>
<dbReference type="GO" id="GO:0016787">
    <property type="term" value="F:hydrolase activity"/>
    <property type="evidence" value="ECO:0007669"/>
    <property type="project" value="UniProtKB-KW"/>
</dbReference>
<dbReference type="CDD" id="cd00431">
    <property type="entry name" value="cysteine_hydrolases"/>
    <property type="match status" value="1"/>
</dbReference>
<keyword evidence="4" id="KW-1185">Reference proteome</keyword>
<dbReference type="EMBL" id="AP027732">
    <property type="protein sequence ID" value="BDZ52178.1"/>
    <property type="molecule type" value="Genomic_DNA"/>
</dbReference>
<keyword evidence="1 3" id="KW-0378">Hydrolase</keyword>
<evidence type="ECO:0000256" key="1">
    <source>
        <dbReference type="ARBA" id="ARBA00022801"/>
    </source>
</evidence>
<evidence type="ECO:0000313" key="3">
    <source>
        <dbReference type="EMBL" id="BDZ52178.1"/>
    </source>
</evidence>
<dbReference type="SUPFAM" id="SSF52499">
    <property type="entry name" value="Isochorismatase-like hydrolases"/>
    <property type="match status" value="1"/>
</dbReference>
<organism evidence="3 4">
    <name type="scientific">Frondihabitans sucicola</name>
    <dbReference type="NCBI Taxonomy" id="1268041"/>
    <lineage>
        <taxon>Bacteria</taxon>
        <taxon>Bacillati</taxon>
        <taxon>Actinomycetota</taxon>
        <taxon>Actinomycetes</taxon>
        <taxon>Micrococcales</taxon>
        <taxon>Microbacteriaceae</taxon>
        <taxon>Frondihabitans</taxon>
    </lineage>
</organism>
<sequence length="188" mass="19779">MPITTLDPRTALLVIDLQAGIVRLPLAHPADRLLERTRTLADAFRERGLPVALVNVAGAPAGRTDRGSFDSAGLPDDFAELVPELGAQDDDIRVTKVTAGAFSSTDLDAILRAAGVTQVVITGIATGSGVESTARHAHELGYNVVVVTDAITDRDLATHDHSVQNVFPRMAETGTTADVLALLATSHR</sequence>
<dbReference type="PANTHER" id="PTHR43540:SF7">
    <property type="entry name" value="ISOCHORISMATASE FAMILY PROTEIN YECD"/>
    <property type="match status" value="1"/>
</dbReference>
<evidence type="ECO:0000313" key="4">
    <source>
        <dbReference type="Proteomes" id="UP001321486"/>
    </source>
</evidence>
<dbReference type="Proteomes" id="UP001321486">
    <property type="component" value="Chromosome"/>
</dbReference>
<name>A0ABM8GUN0_9MICO</name>
<dbReference type="PANTHER" id="PTHR43540">
    <property type="entry name" value="PEROXYUREIDOACRYLATE/UREIDOACRYLATE AMIDOHYDROLASE-RELATED"/>
    <property type="match status" value="1"/>
</dbReference>
<dbReference type="Gene3D" id="3.40.50.850">
    <property type="entry name" value="Isochorismatase-like"/>
    <property type="match status" value="1"/>
</dbReference>
<feature type="domain" description="Isochorismatase-like" evidence="2">
    <location>
        <begin position="10"/>
        <end position="178"/>
    </location>
</feature>
<dbReference type="Pfam" id="PF00857">
    <property type="entry name" value="Isochorismatase"/>
    <property type="match status" value="1"/>
</dbReference>
<dbReference type="InterPro" id="IPR036380">
    <property type="entry name" value="Isochorismatase-like_sf"/>
</dbReference>